<dbReference type="Proteomes" id="UP000242687">
    <property type="component" value="Unassembled WGS sequence"/>
</dbReference>
<gene>
    <name evidence="1" type="ORF">CLV57_1182</name>
</gene>
<sequence>MMMKPFTRHIFITLLLLATGYGAWAQIPRNSFRPGNANGAQRFNQAPNAASMQKVESIKESFLEQKMQLSADEAARFWPVYRRYQDELREVLRLKRINNSDAQADGREQIRKNMEYDSRMVRIRERYSDEFLKILPPEKLSKLYKSEREFNDELIRRVGEHQ</sequence>
<evidence type="ECO:0000313" key="2">
    <source>
        <dbReference type="Proteomes" id="UP000242687"/>
    </source>
</evidence>
<dbReference type="OrthoDB" id="675330at2"/>
<organism evidence="1 2">
    <name type="scientific">Mucilaginibacter auburnensis</name>
    <dbReference type="NCBI Taxonomy" id="1457233"/>
    <lineage>
        <taxon>Bacteria</taxon>
        <taxon>Pseudomonadati</taxon>
        <taxon>Bacteroidota</taxon>
        <taxon>Sphingobacteriia</taxon>
        <taxon>Sphingobacteriales</taxon>
        <taxon>Sphingobacteriaceae</taxon>
        <taxon>Mucilaginibacter</taxon>
    </lineage>
</organism>
<comment type="caution">
    <text evidence="1">The sequence shown here is derived from an EMBL/GenBank/DDBJ whole genome shotgun (WGS) entry which is preliminary data.</text>
</comment>
<accession>A0A2H9VTL9</accession>
<dbReference type="AlphaFoldDB" id="A0A2H9VTL9"/>
<evidence type="ECO:0008006" key="3">
    <source>
        <dbReference type="Google" id="ProtNLM"/>
    </source>
</evidence>
<reference evidence="1 2" key="1">
    <citation type="submission" date="2017-11" db="EMBL/GenBank/DDBJ databases">
        <title>Genomic Encyclopedia of Archaeal and Bacterial Type Strains, Phase II (KMG-II): From Individual Species to Whole Genera.</title>
        <authorList>
            <person name="Goeker M."/>
        </authorList>
    </citation>
    <scope>NUCLEOTIDE SEQUENCE [LARGE SCALE GENOMIC DNA]</scope>
    <source>
        <strain evidence="1 2">DSM 28175</strain>
    </source>
</reference>
<protein>
    <recommendedName>
        <fullName evidence="3">LTXXQ motif family protein</fullName>
    </recommendedName>
</protein>
<name>A0A2H9VTL9_9SPHI</name>
<dbReference type="EMBL" id="PGFJ01000001">
    <property type="protein sequence ID" value="PJJ84173.1"/>
    <property type="molecule type" value="Genomic_DNA"/>
</dbReference>
<proteinExistence type="predicted"/>
<evidence type="ECO:0000313" key="1">
    <source>
        <dbReference type="EMBL" id="PJJ84173.1"/>
    </source>
</evidence>
<keyword evidence="2" id="KW-1185">Reference proteome</keyword>